<dbReference type="Proteomes" id="UP000276254">
    <property type="component" value="Plasmid unnamed2"/>
</dbReference>
<name>A0A494T6S5_SPHPE</name>
<dbReference type="InterPro" id="IPR027275">
    <property type="entry name" value="PRC-brl_dom"/>
</dbReference>
<feature type="domain" description="PRC-barrel" evidence="2">
    <location>
        <begin position="5"/>
        <end position="56"/>
    </location>
</feature>
<dbReference type="KEGG" id="spha:D3Y57_00120"/>
<dbReference type="Pfam" id="PF05239">
    <property type="entry name" value="PRC"/>
    <property type="match status" value="2"/>
</dbReference>
<dbReference type="InterPro" id="IPR011033">
    <property type="entry name" value="PRC_barrel-like_sf"/>
</dbReference>
<organism evidence="3 4">
    <name type="scientific">Sphingomonas paeninsulae</name>
    <dbReference type="NCBI Taxonomy" id="2319844"/>
    <lineage>
        <taxon>Bacteria</taxon>
        <taxon>Pseudomonadati</taxon>
        <taxon>Pseudomonadota</taxon>
        <taxon>Alphaproteobacteria</taxon>
        <taxon>Sphingomonadales</taxon>
        <taxon>Sphingomonadaceae</taxon>
        <taxon>Sphingomonas</taxon>
    </lineage>
</organism>
<dbReference type="GO" id="GO:0019684">
    <property type="term" value="P:photosynthesis, light reaction"/>
    <property type="evidence" value="ECO:0007669"/>
    <property type="project" value="InterPro"/>
</dbReference>
<geneLocation type="plasmid" evidence="3">
    <name>unnamed2</name>
</geneLocation>
<feature type="domain" description="PRC-barrel" evidence="2">
    <location>
        <begin position="163"/>
        <end position="233"/>
    </location>
</feature>
<dbReference type="RefSeq" id="WP_121150256.1">
    <property type="nucleotide sequence ID" value="NZ_CP032827.1"/>
</dbReference>
<dbReference type="AlphaFoldDB" id="A0A494T6S5"/>
<sequence>MLNELSSLKGSALQAKDGTLGTVADFLFDDSTWKVRWLVADTGGWLTGRKVLIHPSAVVSVEPAVEGFTVALTKAQVEGSPDILKDRPISQQMQNDLYGYYGWSPLWSGGIFGAGMYGGMAGIATPVLAPSPFGARAAGKAGQDDGRGWSSSEEGDPNLRSTSEVTGYHVHASDGEIGHVQDFLVDEASWEVRYLVIDTSNWWFGQHVLISPSAVNSVEWSDRHIRLDISREQVKSSPSWSPAQAVDDDYERRLHDHYA</sequence>
<gene>
    <name evidence="3" type="ORF">D3Y57_00120</name>
</gene>
<evidence type="ECO:0000256" key="1">
    <source>
        <dbReference type="SAM" id="MobiDB-lite"/>
    </source>
</evidence>
<dbReference type="Gene3D" id="3.90.50.10">
    <property type="entry name" value="Photosynthetic Reaction Center, subunit H, domain 2"/>
    <property type="match status" value="2"/>
</dbReference>
<dbReference type="OrthoDB" id="7274881at2"/>
<dbReference type="SUPFAM" id="SSF50346">
    <property type="entry name" value="PRC-barrel domain"/>
    <property type="match status" value="2"/>
</dbReference>
<dbReference type="InterPro" id="IPR014747">
    <property type="entry name" value="Bac_photo_RC_H_C"/>
</dbReference>
<keyword evidence="3" id="KW-0614">Plasmid</keyword>
<keyword evidence="4" id="KW-1185">Reference proteome</keyword>
<protein>
    <submittedName>
        <fullName evidence="3">PRC-barrel domain containing protein</fullName>
    </submittedName>
</protein>
<dbReference type="EMBL" id="CP032827">
    <property type="protein sequence ID" value="AYJ84570.1"/>
    <property type="molecule type" value="Genomic_DNA"/>
</dbReference>
<evidence type="ECO:0000313" key="3">
    <source>
        <dbReference type="EMBL" id="AYJ84570.1"/>
    </source>
</evidence>
<evidence type="ECO:0000313" key="4">
    <source>
        <dbReference type="Proteomes" id="UP000276254"/>
    </source>
</evidence>
<feature type="region of interest" description="Disordered" evidence="1">
    <location>
        <begin position="135"/>
        <end position="162"/>
    </location>
</feature>
<proteinExistence type="predicted"/>
<reference evidence="3 4" key="1">
    <citation type="submission" date="2018-09" db="EMBL/GenBank/DDBJ databases">
        <title>Sphingomonas peninsula sp. nov., isolated from fildes peninsula, Antarctic soil.</title>
        <authorList>
            <person name="Yingchao G."/>
        </authorList>
    </citation>
    <scope>NUCLEOTIDE SEQUENCE [LARGE SCALE GENOMIC DNA]</scope>
    <source>
        <strain evidence="3 4">YZ-8</strain>
        <plasmid evidence="3 4">unnamed2</plasmid>
    </source>
</reference>
<evidence type="ECO:0000259" key="2">
    <source>
        <dbReference type="Pfam" id="PF05239"/>
    </source>
</evidence>
<accession>A0A494T6S5</accession>
<dbReference type="GO" id="GO:0030077">
    <property type="term" value="C:plasma membrane light-harvesting complex"/>
    <property type="evidence" value="ECO:0007669"/>
    <property type="project" value="InterPro"/>
</dbReference>